<gene>
    <name evidence="8" type="ORF">HDF14_003790</name>
</gene>
<evidence type="ECO:0000256" key="1">
    <source>
        <dbReference type="ARBA" id="ARBA00004141"/>
    </source>
</evidence>
<accession>A0A9X0U6T6</accession>
<evidence type="ECO:0000256" key="6">
    <source>
        <dbReference type="SAM" id="Phobius"/>
    </source>
</evidence>
<feature type="transmembrane region" description="Helical" evidence="6">
    <location>
        <begin position="867"/>
        <end position="885"/>
    </location>
</feature>
<protein>
    <recommendedName>
        <fullName evidence="7">Glycoamylase-like domain-containing protein</fullName>
    </recommendedName>
</protein>
<comment type="subcellular location">
    <subcellularLocation>
        <location evidence="1">Membrane</location>
        <topology evidence="1">Multi-pass membrane protein</topology>
    </subcellularLocation>
</comment>
<dbReference type="Proteomes" id="UP000535182">
    <property type="component" value="Unassembled WGS sequence"/>
</dbReference>
<evidence type="ECO:0000259" key="7">
    <source>
        <dbReference type="Pfam" id="PF10091"/>
    </source>
</evidence>
<dbReference type="InterPro" id="IPR019282">
    <property type="entry name" value="Glycoamylase-like_cons_dom"/>
</dbReference>
<dbReference type="PANTHER" id="PTHR43867">
    <property type="entry name" value="CELLULOSE SYNTHASE CATALYTIC SUBUNIT A [UDP-FORMING]"/>
    <property type="match status" value="1"/>
</dbReference>
<keyword evidence="2" id="KW-0328">Glycosyltransferase</keyword>
<dbReference type="GO" id="GO:0005886">
    <property type="term" value="C:plasma membrane"/>
    <property type="evidence" value="ECO:0007669"/>
    <property type="project" value="TreeGrafter"/>
</dbReference>
<evidence type="ECO:0000256" key="4">
    <source>
        <dbReference type="ARBA" id="ARBA00022989"/>
    </source>
</evidence>
<dbReference type="Pfam" id="PF10091">
    <property type="entry name" value="Glycoamylase"/>
    <property type="match status" value="1"/>
</dbReference>
<evidence type="ECO:0000256" key="5">
    <source>
        <dbReference type="SAM" id="MobiDB-lite"/>
    </source>
</evidence>
<evidence type="ECO:0000313" key="8">
    <source>
        <dbReference type="EMBL" id="MBB5330157.1"/>
    </source>
</evidence>
<dbReference type="PANTHER" id="PTHR43867:SF2">
    <property type="entry name" value="CELLULOSE SYNTHASE CATALYTIC SUBUNIT A [UDP-FORMING]"/>
    <property type="match status" value="1"/>
</dbReference>
<comment type="caution">
    <text evidence="8">The sequence shown here is derived from an EMBL/GenBank/DDBJ whole genome shotgun (WGS) entry which is preliminary data.</text>
</comment>
<keyword evidence="9" id="KW-1185">Reference proteome</keyword>
<feature type="transmembrane region" description="Helical" evidence="6">
    <location>
        <begin position="365"/>
        <end position="387"/>
    </location>
</feature>
<dbReference type="RefSeq" id="WP_183979348.1">
    <property type="nucleotide sequence ID" value="NZ_JACHEB010000009.1"/>
</dbReference>
<feature type="region of interest" description="Disordered" evidence="5">
    <location>
        <begin position="1"/>
        <end position="34"/>
    </location>
</feature>
<proteinExistence type="predicted"/>
<feature type="transmembrane region" description="Helical" evidence="6">
    <location>
        <begin position="768"/>
        <end position="787"/>
    </location>
</feature>
<dbReference type="EMBL" id="JACHEB010000009">
    <property type="protein sequence ID" value="MBB5330157.1"/>
    <property type="molecule type" value="Genomic_DNA"/>
</dbReference>
<organism evidence="8 9">
    <name type="scientific">Tunturiibacter gelidiferens</name>
    <dbReference type="NCBI Taxonomy" id="3069689"/>
    <lineage>
        <taxon>Bacteria</taxon>
        <taxon>Pseudomonadati</taxon>
        <taxon>Acidobacteriota</taxon>
        <taxon>Terriglobia</taxon>
        <taxon>Terriglobales</taxon>
        <taxon>Acidobacteriaceae</taxon>
        <taxon>Tunturiibacter</taxon>
    </lineage>
</organism>
<keyword evidence="4 6" id="KW-1133">Transmembrane helix</keyword>
<feature type="domain" description="Glycoamylase-like" evidence="7">
    <location>
        <begin position="1257"/>
        <end position="1457"/>
    </location>
</feature>
<keyword evidence="6" id="KW-0812">Transmembrane</keyword>
<feature type="transmembrane region" description="Helical" evidence="6">
    <location>
        <begin position="799"/>
        <end position="821"/>
    </location>
</feature>
<evidence type="ECO:0000256" key="2">
    <source>
        <dbReference type="ARBA" id="ARBA00022676"/>
    </source>
</evidence>
<feature type="transmembrane region" description="Helical" evidence="6">
    <location>
        <begin position="745"/>
        <end position="762"/>
    </location>
</feature>
<dbReference type="InterPro" id="IPR050321">
    <property type="entry name" value="Glycosyltr_2/OpgH_subfam"/>
</dbReference>
<name>A0A9X0U6T6_9BACT</name>
<feature type="transmembrane region" description="Helical" evidence="6">
    <location>
        <begin position="892"/>
        <end position="911"/>
    </location>
</feature>
<keyword evidence="6" id="KW-0472">Membrane</keyword>
<evidence type="ECO:0000256" key="3">
    <source>
        <dbReference type="ARBA" id="ARBA00022679"/>
    </source>
</evidence>
<evidence type="ECO:0000313" key="9">
    <source>
        <dbReference type="Proteomes" id="UP000535182"/>
    </source>
</evidence>
<keyword evidence="3" id="KW-0808">Transferase</keyword>
<feature type="transmembrane region" description="Helical" evidence="6">
    <location>
        <begin position="339"/>
        <end position="359"/>
    </location>
</feature>
<dbReference type="Gene3D" id="1.50.10.140">
    <property type="match status" value="2"/>
</dbReference>
<reference evidence="8 9" key="1">
    <citation type="submission" date="2020-08" db="EMBL/GenBank/DDBJ databases">
        <title>Genomic Encyclopedia of Type Strains, Phase IV (KMG-V): Genome sequencing to study the core and pangenomes of soil and plant-associated prokaryotes.</title>
        <authorList>
            <person name="Whitman W."/>
        </authorList>
    </citation>
    <scope>NUCLEOTIDE SEQUENCE [LARGE SCALE GENOMIC DNA]</scope>
    <source>
        <strain evidence="8 9">X5P2</strain>
    </source>
</reference>
<sequence length="1495" mass="167141">MAPSSENPLTAEHSLPPTAPALEMPTAGLPERPSVSDEELRERANALSHQWEMVPASTKSIGLATRLTRLKQRLAEVLRTCRKTASIHELTPELELLESTRMLESALIAGDNTAETFSTLPHVRVNQDEDLPRAINLTEGYLVAAKGIWSDESLTVYVQQAQQRDALLLEEITVLPQALKLAQLEYILDRAEEAFAAGPLPPIEQSPFSAILHSMRRLNQFEWRNVLEPLIAFDSILRQDPADVFAHMEDETRHNYHMRVAELAHDADASEVETAQIALKLAREAFATSDPDPRLAMRTRHIGYYLFAEGLPALSRRIGYHPPFIERARTFIRRFNEDFYILGIFTLSCLLIVAIIAPLVPHHAFWPVIGALLLALLPATQGGVDLVNNTVTALMSAQSLPKIDLSKGVPDDAITLVVVPTLLLSEIQVRELFDELEARYLSNQDPNIHFGLLTDLPDTKARPLDEDSNPLAKLAVDCVEHLNAKYPRAKGGAFFLLHRYRVFNSRQGVWMGWERKRGKLLDLNKFLLNEFDSFPLKAGPLEALQHVRYVITLDSDTQLPRGTAARMVGTMAHPLNQAIVNPRLRIVTQGYGILQPRVGVSVSSASRSRLASLYSGETGFDIYTRAVSDVYQDLFGEGSFAGKGIYEVAILHEVLDRRFPRNALLSHDLIEGSYARAGLVTDIEIIDDYPSHYSAHTRRKHRWVRGDWQIARWLFANVPDESGKSVPNPINTISRWKIFDNLRRSLVEPVTFLLFLLGWFILPGGALYWTIAGVVLLLLPVLVQLAFNLGRALAKLSFVGAREGFITFGANFGFTMLNLTFLPHHMFLALDAIARSLNRTLVSGKHMLEWETAAQAESGKSRTPLDIYLQLSPVAALVIAVILAFTNLRSLVAAAPVLILWAIAPLVAIWLNSPATREEGPLTSEDTHFLQRQALHIWRYFHDFGDEKNHWLIPDNVEEQNNLQIRKLSPTNLGMLFNARQAAYEFGFLTLPEFAQATLGTLETYDRLEKQRGHIYNWYDIETLRPIPPHIVSAVDSGNLAASLYTLRTGALDLLKRPLLDPETFATLKQMQHPSVKTTTTPTLAPPEPAATAVRSHLRSIPQTSTHPTDDWFTNEVSNRLAALSVFAEQYTPWLLPQFDGLFTPPQLDGSEHKAIPTLLDATDYVTELESKLSGASRDIPTGSTLAPAAAELLALLSTAKRCLAQLKADLTKISVEAERHADAMEYGFLLVESRQLLSIGYDGITHELHSACYDLLASEARIASFIAVAKGDIPQQSWFRLDRSHVLVNGRAALLSWTGTMFEYMMPSLWMRTFPDTLIARSLESAVRIQKDHVHNIPWGISESGFSKKDPQGRYGYQAWGIPKLALKYGAEDGPVISPYSSFLALPLLRKDAITNLRRMASMDWTGAYGFYEAADYTQGNQPELVRSWMAHHQGMCLLAVTNLLKNNIVQEWFHGTPRVRAAELLLHEKALSKETLKDLEKQSKLQASEEQPA</sequence>
<dbReference type="GO" id="GO:0016758">
    <property type="term" value="F:hexosyltransferase activity"/>
    <property type="evidence" value="ECO:0007669"/>
    <property type="project" value="TreeGrafter"/>
</dbReference>